<evidence type="ECO:0000313" key="2">
    <source>
        <dbReference type="EMBL" id="KAG2223716.1"/>
    </source>
</evidence>
<feature type="compositionally biased region" description="Low complexity" evidence="1">
    <location>
        <begin position="85"/>
        <end position="100"/>
    </location>
</feature>
<sequence length="279" mass="31285">MIKTRQINSGSGNNSPHRSATPDLRDPLRRHYSLLASPRRSAALTGAQSPSHRSEGLRTPLRRAQTALSPSLTTAREEKVGKLIATSTSDSTPNSTPNATLTPSTQNITPATTSSDTRRTKSLANLGSVQKADTTHPWKREDWITLSRYYEAVGRDIEQTVKVFYRHESLQFEETENGRTQMIIESWSKERIRWHVRCLDAVTKKHQGKPLLERVRAYDFKKKKSFSNNNGSSSPSSVITSPSIPHKRQPSFLDINNYNTSTLNLSTLATTPSKRSQQQ</sequence>
<gene>
    <name evidence="2" type="ORF">INT45_007294</name>
</gene>
<dbReference type="EMBL" id="JAEPRB010000056">
    <property type="protein sequence ID" value="KAG2223716.1"/>
    <property type="molecule type" value="Genomic_DNA"/>
</dbReference>
<proteinExistence type="predicted"/>
<keyword evidence="3" id="KW-1185">Reference proteome</keyword>
<feature type="compositionally biased region" description="Polar residues" evidence="1">
    <location>
        <begin position="1"/>
        <end position="18"/>
    </location>
</feature>
<feature type="region of interest" description="Disordered" evidence="1">
    <location>
        <begin position="224"/>
        <end position="245"/>
    </location>
</feature>
<organism evidence="2 3">
    <name type="scientific">Circinella minor</name>
    <dbReference type="NCBI Taxonomy" id="1195481"/>
    <lineage>
        <taxon>Eukaryota</taxon>
        <taxon>Fungi</taxon>
        <taxon>Fungi incertae sedis</taxon>
        <taxon>Mucoromycota</taxon>
        <taxon>Mucoromycotina</taxon>
        <taxon>Mucoromycetes</taxon>
        <taxon>Mucorales</taxon>
        <taxon>Lichtheimiaceae</taxon>
        <taxon>Circinella</taxon>
    </lineage>
</organism>
<evidence type="ECO:0000313" key="3">
    <source>
        <dbReference type="Proteomes" id="UP000646827"/>
    </source>
</evidence>
<reference evidence="2 3" key="1">
    <citation type="submission" date="2020-12" db="EMBL/GenBank/DDBJ databases">
        <title>Metabolic potential, ecology and presence of endohyphal bacteria is reflected in genomic diversity of Mucoromycotina.</title>
        <authorList>
            <person name="Muszewska A."/>
            <person name="Okrasinska A."/>
            <person name="Steczkiewicz K."/>
            <person name="Drgas O."/>
            <person name="Orlowska M."/>
            <person name="Perlinska-Lenart U."/>
            <person name="Aleksandrzak-Piekarczyk T."/>
            <person name="Szatraj K."/>
            <person name="Zielenkiewicz U."/>
            <person name="Pilsyk S."/>
            <person name="Malc E."/>
            <person name="Mieczkowski P."/>
            <person name="Kruszewska J.S."/>
            <person name="Biernat P."/>
            <person name="Pawlowska J."/>
        </authorList>
    </citation>
    <scope>NUCLEOTIDE SEQUENCE [LARGE SCALE GENOMIC DNA]</scope>
    <source>
        <strain evidence="2 3">CBS 142.35</strain>
    </source>
</reference>
<feature type="compositionally biased region" description="Polar residues" evidence="1">
    <location>
        <begin position="101"/>
        <end position="115"/>
    </location>
</feature>
<evidence type="ECO:0000256" key="1">
    <source>
        <dbReference type="SAM" id="MobiDB-lite"/>
    </source>
</evidence>
<feature type="compositionally biased region" description="Polar residues" evidence="1">
    <location>
        <begin position="122"/>
        <end position="132"/>
    </location>
</feature>
<dbReference type="Proteomes" id="UP000646827">
    <property type="component" value="Unassembled WGS sequence"/>
</dbReference>
<feature type="compositionally biased region" description="Low complexity" evidence="1">
    <location>
        <begin position="226"/>
        <end position="244"/>
    </location>
</feature>
<comment type="caution">
    <text evidence="2">The sequence shown here is derived from an EMBL/GenBank/DDBJ whole genome shotgun (WGS) entry which is preliminary data.</text>
</comment>
<protein>
    <submittedName>
        <fullName evidence="2">Uncharacterized protein</fullName>
    </submittedName>
</protein>
<name>A0A8H7VI26_9FUNG</name>
<feature type="region of interest" description="Disordered" evidence="1">
    <location>
        <begin position="1"/>
        <end position="134"/>
    </location>
</feature>
<dbReference type="AlphaFoldDB" id="A0A8H7VI26"/>
<accession>A0A8H7VI26</accession>
<dbReference type="OrthoDB" id="2275951at2759"/>